<name>G2XYP6_BOTF4</name>
<dbReference type="HOGENOM" id="CLU_2454460_0_0_1"/>
<evidence type="ECO:0000313" key="1">
    <source>
        <dbReference type="EMBL" id="CCD45583.1"/>
    </source>
</evidence>
<accession>G2XYP6</accession>
<dbReference type="AlphaFoldDB" id="G2XYP6"/>
<evidence type="ECO:0000313" key="2">
    <source>
        <dbReference type="Proteomes" id="UP000008177"/>
    </source>
</evidence>
<protein>
    <submittedName>
        <fullName evidence="1">Uncharacterized protein</fullName>
    </submittedName>
</protein>
<organism evidence="1 2">
    <name type="scientific">Botryotinia fuckeliana (strain T4)</name>
    <name type="common">Noble rot fungus</name>
    <name type="synonym">Botrytis cinerea</name>
    <dbReference type="NCBI Taxonomy" id="999810"/>
    <lineage>
        <taxon>Eukaryota</taxon>
        <taxon>Fungi</taxon>
        <taxon>Dikarya</taxon>
        <taxon>Ascomycota</taxon>
        <taxon>Pezizomycotina</taxon>
        <taxon>Leotiomycetes</taxon>
        <taxon>Helotiales</taxon>
        <taxon>Sclerotiniaceae</taxon>
        <taxon>Botrytis</taxon>
    </lineage>
</organism>
<proteinExistence type="predicted"/>
<reference evidence="2" key="1">
    <citation type="journal article" date="2011" name="PLoS Genet.">
        <title>Genomic analysis of the necrotrophic fungal pathogens Sclerotinia sclerotiorum and Botrytis cinerea.</title>
        <authorList>
            <person name="Amselem J."/>
            <person name="Cuomo C.A."/>
            <person name="van Kan J.A."/>
            <person name="Viaud M."/>
            <person name="Benito E.P."/>
            <person name="Couloux A."/>
            <person name="Coutinho P.M."/>
            <person name="de Vries R.P."/>
            <person name="Dyer P.S."/>
            <person name="Fillinger S."/>
            <person name="Fournier E."/>
            <person name="Gout L."/>
            <person name="Hahn M."/>
            <person name="Kohn L."/>
            <person name="Lapalu N."/>
            <person name="Plummer K.M."/>
            <person name="Pradier J.M."/>
            <person name="Quevillon E."/>
            <person name="Sharon A."/>
            <person name="Simon A."/>
            <person name="ten Have A."/>
            <person name="Tudzynski B."/>
            <person name="Tudzynski P."/>
            <person name="Wincker P."/>
            <person name="Andrew M."/>
            <person name="Anthouard V."/>
            <person name="Beever R.E."/>
            <person name="Beffa R."/>
            <person name="Benoit I."/>
            <person name="Bouzid O."/>
            <person name="Brault B."/>
            <person name="Chen Z."/>
            <person name="Choquer M."/>
            <person name="Collemare J."/>
            <person name="Cotton P."/>
            <person name="Danchin E.G."/>
            <person name="Da Silva C."/>
            <person name="Gautier A."/>
            <person name="Giraud C."/>
            <person name="Giraud T."/>
            <person name="Gonzalez C."/>
            <person name="Grossetete S."/>
            <person name="Guldener U."/>
            <person name="Henrissat B."/>
            <person name="Howlett B.J."/>
            <person name="Kodira C."/>
            <person name="Kretschmer M."/>
            <person name="Lappartient A."/>
            <person name="Leroch M."/>
            <person name="Levis C."/>
            <person name="Mauceli E."/>
            <person name="Neuveglise C."/>
            <person name="Oeser B."/>
            <person name="Pearson M."/>
            <person name="Poulain J."/>
            <person name="Poussereau N."/>
            <person name="Quesneville H."/>
            <person name="Rascle C."/>
            <person name="Schumacher J."/>
            <person name="Segurens B."/>
            <person name="Sexton A."/>
            <person name="Silva E."/>
            <person name="Sirven C."/>
            <person name="Soanes D.M."/>
            <person name="Talbot N.J."/>
            <person name="Templeton M."/>
            <person name="Yandava C."/>
            <person name="Yarden O."/>
            <person name="Zeng Q."/>
            <person name="Rollins J.A."/>
            <person name="Lebrun M.H."/>
            <person name="Dickman M."/>
        </authorList>
    </citation>
    <scope>NUCLEOTIDE SEQUENCE [LARGE SCALE GENOMIC DNA]</scope>
    <source>
        <strain evidence="2">T4</strain>
    </source>
</reference>
<dbReference type="InParanoid" id="G2XYP6"/>
<gene>
    <name evidence="1" type="ORF">BofuT4_uP046010.1</name>
</gene>
<sequence>MKNARYHISHSHDLASRRHLVELGTSRGHIFSKCVYQSQDGQGKFFMKTQIFMLLLAWVKYALSQYHSEIHPPRFWNICNVHVISSGVR</sequence>
<dbReference type="Proteomes" id="UP000008177">
    <property type="component" value="Unplaced contigs"/>
</dbReference>
<dbReference type="EMBL" id="FQ790278">
    <property type="protein sequence ID" value="CCD45583.1"/>
    <property type="molecule type" value="Genomic_DNA"/>
</dbReference>